<proteinExistence type="predicted"/>
<evidence type="ECO:0000313" key="3">
    <source>
        <dbReference type="EMBL" id="MEK8029067.1"/>
    </source>
</evidence>
<feature type="domain" description="Helix-turn-helix" evidence="2">
    <location>
        <begin position="157"/>
        <end position="206"/>
    </location>
</feature>
<dbReference type="Proteomes" id="UP001368500">
    <property type="component" value="Unassembled WGS sequence"/>
</dbReference>
<protein>
    <submittedName>
        <fullName evidence="3">Excisionase family DNA-binding protein</fullName>
    </submittedName>
</protein>
<sequence length="238" mass="25320">MTHAKKLSPSAARRRGLPATAAIVSASAGDLRAQLVSKAAVPPGKTTLKAASPPRRGTLAAARLAKARLKVKGDQWVPQEPRSSVARLADLTELTQGDYLARLLDVVRQRVRVSPADEQALRGDLVQLLTEQMVSPPAPAATAQAMAAQGVPEGDSVLTTQEAADLVGVSRPHLVARVDEGAIPLFSMAGTQRRVLRSAVLAWKARALDQQQQARRALADDLDEEMQRADALQAQRSA</sequence>
<comment type="caution">
    <text evidence="3">The sequence shown here is derived from an EMBL/GenBank/DDBJ whole genome shotgun (WGS) entry which is preliminary data.</text>
</comment>
<feature type="region of interest" description="Disordered" evidence="1">
    <location>
        <begin position="214"/>
        <end position="238"/>
    </location>
</feature>
<keyword evidence="4" id="KW-1185">Reference proteome</keyword>
<name>A0ABU9BGH7_9BURK</name>
<gene>
    <name evidence="3" type="ORF">AACH11_24185</name>
</gene>
<reference evidence="3 4" key="1">
    <citation type="submission" date="2024-04" db="EMBL/GenBank/DDBJ databases">
        <title>Novel species of the genus Ideonella isolated from streams.</title>
        <authorList>
            <person name="Lu H."/>
        </authorList>
    </citation>
    <scope>NUCLEOTIDE SEQUENCE [LARGE SCALE GENOMIC DNA]</scope>
    <source>
        <strain evidence="3 4">BYS139W</strain>
    </source>
</reference>
<organism evidence="3 4">
    <name type="scientific">Pseudaquabacterium rugosum</name>
    <dbReference type="NCBI Taxonomy" id="2984194"/>
    <lineage>
        <taxon>Bacteria</taxon>
        <taxon>Pseudomonadati</taxon>
        <taxon>Pseudomonadota</taxon>
        <taxon>Betaproteobacteria</taxon>
        <taxon>Burkholderiales</taxon>
        <taxon>Sphaerotilaceae</taxon>
        <taxon>Pseudaquabacterium</taxon>
    </lineage>
</organism>
<dbReference type="NCBIfam" id="TIGR01764">
    <property type="entry name" value="excise"/>
    <property type="match status" value="1"/>
</dbReference>
<dbReference type="EMBL" id="JBBUTF010000038">
    <property type="protein sequence ID" value="MEK8029067.1"/>
    <property type="molecule type" value="Genomic_DNA"/>
</dbReference>
<accession>A0ABU9BGH7</accession>
<dbReference type="GO" id="GO:0003677">
    <property type="term" value="F:DNA binding"/>
    <property type="evidence" value="ECO:0007669"/>
    <property type="project" value="UniProtKB-KW"/>
</dbReference>
<dbReference type="RefSeq" id="WP_341376855.1">
    <property type="nucleotide sequence ID" value="NZ_JBBUTF010000038.1"/>
</dbReference>
<keyword evidence="3" id="KW-0238">DNA-binding</keyword>
<dbReference type="InterPro" id="IPR041657">
    <property type="entry name" value="HTH_17"/>
</dbReference>
<dbReference type="Pfam" id="PF12728">
    <property type="entry name" value="HTH_17"/>
    <property type="match status" value="1"/>
</dbReference>
<evidence type="ECO:0000313" key="4">
    <source>
        <dbReference type="Proteomes" id="UP001368500"/>
    </source>
</evidence>
<dbReference type="InterPro" id="IPR010093">
    <property type="entry name" value="SinI_DNA-bd"/>
</dbReference>
<evidence type="ECO:0000259" key="2">
    <source>
        <dbReference type="Pfam" id="PF12728"/>
    </source>
</evidence>
<evidence type="ECO:0000256" key="1">
    <source>
        <dbReference type="SAM" id="MobiDB-lite"/>
    </source>
</evidence>